<gene>
    <name evidence="3" type="ORF">LCGC14_0761720</name>
</gene>
<sequence length="67" mass="7719">MQKLYSSSEVAKILGVTSKTIASLFKRGHFPNAFKVDPTRQNSPLRFPSEDVESYREKIRMNHHKSP</sequence>
<dbReference type="InterPro" id="IPR041657">
    <property type="entry name" value="HTH_17"/>
</dbReference>
<protein>
    <recommendedName>
        <fullName evidence="2">Helix-turn-helix domain-containing protein</fullName>
    </recommendedName>
</protein>
<feature type="domain" description="Helix-turn-helix" evidence="2">
    <location>
        <begin position="4"/>
        <end position="58"/>
    </location>
</feature>
<evidence type="ECO:0000259" key="2">
    <source>
        <dbReference type="Pfam" id="PF12728"/>
    </source>
</evidence>
<proteinExistence type="predicted"/>
<feature type="region of interest" description="Disordered" evidence="1">
    <location>
        <begin position="32"/>
        <end position="67"/>
    </location>
</feature>
<accession>A0A0F9T7X0</accession>
<reference evidence="3" key="1">
    <citation type="journal article" date="2015" name="Nature">
        <title>Complex archaea that bridge the gap between prokaryotes and eukaryotes.</title>
        <authorList>
            <person name="Spang A."/>
            <person name="Saw J.H."/>
            <person name="Jorgensen S.L."/>
            <person name="Zaremba-Niedzwiedzka K."/>
            <person name="Martijn J."/>
            <person name="Lind A.E."/>
            <person name="van Eijk R."/>
            <person name="Schleper C."/>
            <person name="Guy L."/>
            <person name="Ettema T.J."/>
        </authorList>
    </citation>
    <scope>NUCLEOTIDE SEQUENCE</scope>
</reference>
<evidence type="ECO:0000313" key="3">
    <source>
        <dbReference type="EMBL" id="KKN37603.1"/>
    </source>
</evidence>
<dbReference type="AlphaFoldDB" id="A0A0F9T7X0"/>
<name>A0A0F9T7X0_9ZZZZ</name>
<dbReference type="Pfam" id="PF12728">
    <property type="entry name" value="HTH_17"/>
    <property type="match status" value="1"/>
</dbReference>
<comment type="caution">
    <text evidence="3">The sequence shown here is derived from an EMBL/GenBank/DDBJ whole genome shotgun (WGS) entry which is preliminary data.</text>
</comment>
<organism evidence="3">
    <name type="scientific">marine sediment metagenome</name>
    <dbReference type="NCBI Taxonomy" id="412755"/>
    <lineage>
        <taxon>unclassified sequences</taxon>
        <taxon>metagenomes</taxon>
        <taxon>ecological metagenomes</taxon>
    </lineage>
</organism>
<dbReference type="EMBL" id="LAZR01001883">
    <property type="protein sequence ID" value="KKN37603.1"/>
    <property type="molecule type" value="Genomic_DNA"/>
</dbReference>
<evidence type="ECO:0000256" key="1">
    <source>
        <dbReference type="SAM" id="MobiDB-lite"/>
    </source>
</evidence>